<dbReference type="PROSITE" id="PS50020">
    <property type="entry name" value="WW_DOMAIN_2"/>
    <property type="match status" value="1"/>
</dbReference>
<dbReference type="Pfam" id="PF00620">
    <property type="entry name" value="RhoGAP"/>
    <property type="match status" value="1"/>
</dbReference>
<feature type="region of interest" description="Disordered" evidence="8">
    <location>
        <begin position="168"/>
        <end position="307"/>
    </location>
</feature>
<evidence type="ECO:0000256" key="6">
    <source>
        <dbReference type="ARBA" id="ARBA00023242"/>
    </source>
</evidence>
<comment type="subcellular location">
    <subcellularLocation>
        <location evidence="1">Nucleus</location>
    </subcellularLocation>
</comment>
<feature type="region of interest" description="Disordered" evidence="8">
    <location>
        <begin position="73"/>
        <end position="97"/>
    </location>
</feature>
<dbReference type="InterPro" id="IPR001202">
    <property type="entry name" value="WW_dom"/>
</dbReference>
<keyword evidence="9" id="KW-1133">Transmembrane helix</keyword>
<feature type="region of interest" description="Disordered" evidence="8">
    <location>
        <begin position="414"/>
        <end position="447"/>
    </location>
</feature>
<dbReference type="SMART" id="SM00324">
    <property type="entry name" value="RhoGAP"/>
    <property type="match status" value="1"/>
</dbReference>
<dbReference type="CDD" id="cd04389">
    <property type="entry name" value="RhoGAP_KIAA1688"/>
    <property type="match status" value="1"/>
</dbReference>
<keyword evidence="9" id="KW-0472">Membrane</keyword>
<dbReference type="GO" id="GO:0005737">
    <property type="term" value="C:cytoplasm"/>
    <property type="evidence" value="ECO:0007669"/>
    <property type="project" value="TreeGrafter"/>
</dbReference>
<dbReference type="PROSITE" id="PS50238">
    <property type="entry name" value="RHOGAP"/>
    <property type="match status" value="1"/>
</dbReference>
<dbReference type="InterPro" id="IPR038185">
    <property type="entry name" value="MyTH4_dom_sf"/>
</dbReference>
<feature type="region of interest" description="Disordered" evidence="8">
    <location>
        <begin position="482"/>
        <end position="518"/>
    </location>
</feature>
<feature type="compositionally biased region" description="Basic and acidic residues" evidence="8">
    <location>
        <begin position="214"/>
        <end position="227"/>
    </location>
</feature>
<feature type="compositionally biased region" description="Gly residues" evidence="8">
    <location>
        <begin position="492"/>
        <end position="502"/>
    </location>
</feature>
<feature type="domain" description="Rho-GAP" evidence="11">
    <location>
        <begin position="834"/>
        <end position="1022"/>
    </location>
</feature>
<dbReference type="Gene3D" id="1.25.40.530">
    <property type="entry name" value="MyTH4 domain"/>
    <property type="match status" value="1"/>
</dbReference>
<evidence type="ECO:0000259" key="12">
    <source>
        <dbReference type="PROSITE" id="PS51016"/>
    </source>
</evidence>
<feature type="domain" description="MyTH4" evidence="12">
    <location>
        <begin position="643"/>
        <end position="823"/>
    </location>
</feature>
<evidence type="ECO:0000256" key="4">
    <source>
        <dbReference type="ARBA" id="ARBA00022737"/>
    </source>
</evidence>
<keyword evidence="6" id="KW-0539">Nucleus</keyword>
<organism evidence="13 14">
    <name type="scientific">Mola mola</name>
    <name type="common">Ocean sunfish</name>
    <name type="synonym">Tetraodon mola</name>
    <dbReference type="NCBI Taxonomy" id="94237"/>
    <lineage>
        <taxon>Eukaryota</taxon>
        <taxon>Metazoa</taxon>
        <taxon>Chordata</taxon>
        <taxon>Craniata</taxon>
        <taxon>Vertebrata</taxon>
        <taxon>Euteleostomi</taxon>
        <taxon>Actinopterygii</taxon>
        <taxon>Neopterygii</taxon>
        <taxon>Teleostei</taxon>
        <taxon>Neoteleostei</taxon>
        <taxon>Acanthomorphata</taxon>
        <taxon>Eupercaria</taxon>
        <taxon>Tetraodontiformes</taxon>
        <taxon>Molidae</taxon>
        <taxon>Mola</taxon>
    </lineage>
</organism>
<keyword evidence="5" id="KW-0007">Acetylation</keyword>
<protein>
    <recommendedName>
        <fullName evidence="7">Rho GTPase-activating protein 39</fullName>
    </recommendedName>
</protein>
<keyword evidence="14" id="KW-1185">Reference proteome</keyword>
<dbReference type="InterPro" id="IPR000198">
    <property type="entry name" value="RhoGAP_dom"/>
</dbReference>
<dbReference type="PROSITE" id="PS51016">
    <property type="entry name" value="MYTH4"/>
    <property type="match status" value="1"/>
</dbReference>
<dbReference type="SMART" id="SM00139">
    <property type="entry name" value="MyTH4"/>
    <property type="match status" value="1"/>
</dbReference>
<dbReference type="Gene3D" id="2.20.70.10">
    <property type="match status" value="1"/>
</dbReference>
<dbReference type="SUPFAM" id="SSF51045">
    <property type="entry name" value="WW domain"/>
    <property type="match status" value="1"/>
</dbReference>
<dbReference type="FunFam" id="1.25.40.530:FF:000003">
    <property type="entry name" value="Rho GTPase-activating protein 39"/>
    <property type="match status" value="1"/>
</dbReference>
<feature type="compositionally biased region" description="Low complexity" evidence="8">
    <location>
        <begin position="414"/>
        <end position="424"/>
    </location>
</feature>
<reference evidence="13" key="2">
    <citation type="submission" date="2025-09" db="UniProtKB">
        <authorList>
            <consortium name="Ensembl"/>
        </authorList>
    </citation>
    <scope>IDENTIFICATION</scope>
</reference>
<keyword evidence="2" id="KW-0343">GTPase activation</keyword>
<dbReference type="OMA" id="HEFYDEC"/>
<dbReference type="STRING" id="94237.ENSMMOP00000010831"/>
<evidence type="ECO:0000256" key="1">
    <source>
        <dbReference type="ARBA" id="ARBA00004123"/>
    </source>
</evidence>
<keyword evidence="4" id="KW-0677">Repeat</keyword>
<feature type="transmembrane region" description="Helical" evidence="9">
    <location>
        <begin position="115"/>
        <end position="137"/>
    </location>
</feature>
<evidence type="ECO:0000256" key="2">
    <source>
        <dbReference type="ARBA" id="ARBA00022468"/>
    </source>
</evidence>
<dbReference type="InterPro" id="IPR036020">
    <property type="entry name" value="WW_dom_sf"/>
</dbReference>
<evidence type="ECO:0000256" key="5">
    <source>
        <dbReference type="ARBA" id="ARBA00022990"/>
    </source>
</evidence>
<name>A0A3Q3W3M5_MOLML</name>
<feature type="domain" description="WW" evidence="10">
    <location>
        <begin position="30"/>
        <end position="58"/>
    </location>
</feature>
<dbReference type="SUPFAM" id="SSF48350">
    <property type="entry name" value="GTPase activation domain, GAP"/>
    <property type="match status" value="1"/>
</dbReference>
<dbReference type="AlphaFoldDB" id="A0A3Q3W3M5"/>
<reference evidence="13" key="1">
    <citation type="submission" date="2025-08" db="UniProtKB">
        <authorList>
            <consortium name="Ensembl"/>
        </authorList>
    </citation>
    <scope>IDENTIFICATION</scope>
</reference>
<evidence type="ECO:0000256" key="9">
    <source>
        <dbReference type="SAM" id="Phobius"/>
    </source>
</evidence>
<evidence type="ECO:0000259" key="11">
    <source>
        <dbReference type="PROSITE" id="PS50238"/>
    </source>
</evidence>
<dbReference type="GO" id="GO:0005096">
    <property type="term" value="F:GTPase activator activity"/>
    <property type="evidence" value="ECO:0007669"/>
    <property type="project" value="UniProtKB-KW"/>
</dbReference>
<dbReference type="Ensembl" id="ENSMMOT00000011015.1">
    <property type="protein sequence ID" value="ENSMMOP00000010831.1"/>
    <property type="gene ID" value="ENSMMOG00000008352.1"/>
</dbReference>
<dbReference type="Gene3D" id="1.10.555.10">
    <property type="entry name" value="Rho GTPase activation protein"/>
    <property type="match status" value="1"/>
</dbReference>
<evidence type="ECO:0000256" key="3">
    <source>
        <dbReference type="ARBA" id="ARBA00022553"/>
    </source>
</evidence>
<dbReference type="PANTHER" id="PTHR45876">
    <property type="entry name" value="FI04035P"/>
    <property type="match status" value="1"/>
</dbReference>
<evidence type="ECO:0000256" key="8">
    <source>
        <dbReference type="SAM" id="MobiDB-lite"/>
    </source>
</evidence>
<accession>A0A3Q3W3M5</accession>
<sequence>ERMYANLLTGECVWDPPQGVCIKRTGDNQWWELFDPNTSRFYYYNVSTQRTVWHRPQGCDIIPLAKLQTLKQASADNSPGRNSGVSREGSTSSSLDQELSEKQTCKQLYHSATRLLIHFFSCLFCLSSFPLITSSVLSSPLRTSPFRWNTGTKERMLIKVTDREPSFLAHQGNGYSPCDPPAPAAPSGGGTTSRTRRSSGGKPPPEPDSPHVLYSDRRQSPFLKRAELGVTGTQRRSSVDSQPPSPHYPYEPPLYEEPPSEYQPPPIYEEPPTDMHLTDSSSVYGTGKSPANKSSVPLYHSPKQGQSPYGQLVLTRQKCLEKTQNLEYSPVGKEYVKQLVYVEQSSSSPRFKAADRLMRYGTTGIYGGSSGGSFTLQHSQSLIRDPHLLLDYSGDDGMGGQRLLYEDTVSWTSSHSHSLSSSSTGGPGAFSPGGHRKRKNRKPSLPQELARCGGLEGELSGTASEAMLAQARLAWEAQQLMKQRSSWDSGQERGGTQSGGSKDGYESDGAVPLPLPGPVVRAFSEDEALAQGDAHHWKRSTFDRLGFPQALLEKSLSVQTNLATPEPYLHPSQSEDLGACAQFEASRNARNMMPSASCGIFPEFTLRKPSSETDIENWASKHFNKHTQGLFRRKVSIANMLAWSSEPIKKPMIVTTDRTVKREAVDIFKLIQTYMGDRRSKADPVSVALEVVVRGWSNQGLRDELYIQLCRQTTENFRYDSLERGWELMAICLAFFPPTPRFHSYLEGYIYRHMDPLNDTKVYAKLTPLEILKLCKYPFFFFATGVAISSYAKYCYRKLTKAALTGAKKGLQKPCLEEIKHARNAIFSPSMFGSSLEEVMALQKERYPDSQLPWVQTRLSEEVLGLNGDQTEGIFRVPGDIDEVNALKLQVDQWKIPTGLEDPHIPASLLKLWYRELEEPLIPHEFYDECISHYDNPEAAVNVVLGLPHINKLVLCYLIRFLQVFAQPANVTITKMDVNNLAMVMAPNCLRCQSDDPRVIFENTRKEMSFIRVLIQRLDTSFMDGIL</sequence>
<evidence type="ECO:0000313" key="14">
    <source>
        <dbReference type="Proteomes" id="UP000261620"/>
    </source>
</evidence>
<proteinExistence type="predicted"/>
<keyword evidence="9" id="KW-0812">Transmembrane</keyword>
<dbReference type="FunFam" id="2.20.70.10:FF:000022">
    <property type="entry name" value="Rho GTPase activating protein 39"/>
    <property type="match status" value="1"/>
</dbReference>
<evidence type="ECO:0000313" key="13">
    <source>
        <dbReference type="Ensembl" id="ENSMMOP00000010831.1"/>
    </source>
</evidence>
<dbReference type="GO" id="GO:0005634">
    <property type="term" value="C:nucleus"/>
    <property type="evidence" value="ECO:0007669"/>
    <property type="project" value="UniProtKB-SubCell"/>
</dbReference>
<dbReference type="GO" id="GO:0005856">
    <property type="term" value="C:cytoskeleton"/>
    <property type="evidence" value="ECO:0007669"/>
    <property type="project" value="InterPro"/>
</dbReference>
<keyword evidence="3" id="KW-0597">Phosphoprotein</keyword>
<dbReference type="InterPro" id="IPR000857">
    <property type="entry name" value="MyTH4_dom"/>
</dbReference>
<dbReference type="PANTHER" id="PTHR45876:SF1">
    <property type="entry name" value="RHO GTPASE-ACTIVATING PROTEIN 39"/>
    <property type="match status" value="1"/>
</dbReference>
<dbReference type="GO" id="GO:0007165">
    <property type="term" value="P:signal transduction"/>
    <property type="evidence" value="ECO:0007669"/>
    <property type="project" value="InterPro"/>
</dbReference>
<dbReference type="Pfam" id="PF00784">
    <property type="entry name" value="MyTH4"/>
    <property type="match status" value="1"/>
</dbReference>
<feature type="compositionally biased region" description="Polar residues" evidence="8">
    <location>
        <begin position="278"/>
        <end position="295"/>
    </location>
</feature>
<evidence type="ECO:0000256" key="7">
    <source>
        <dbReference type="ARBA" id="ARBA00070269"/>
    </source>
</evidence>
<feature type="compositionally biased region" description="Low complexity" evidence="8">
    <location>
        <begin position="83"/>
        <end position="94"/>
    </location>
</feature>
<feature type="compositionally biased region" description="Pro residues" evidence="8">
    <location>
        <begin position="243"/>
        <end position="269"/>
    </location>
</feature>
<evidence type="ECO:0000259" key="10">
    <source>
        <dbReference type="PROSITE" id="PS50020"/>
    </source>
</evidence>
<feature type="compositionally biased region" description="Polar residues" evidence="8">
    <location>
        <begin position="231"/>
        <end position="242"/>
    </location>
</feature>
<dbReference type="InterPro" id="IPR008936">
    <property type="entry name" value="Rho_GTPase_activation_prot"/>
</dbReference>
<dbReference type="FunFam" id="1.10.555.10:FF:000011">
    <property type="entry name" value="Rho GTPase-activating protein 39"/>
    <property type="match status" value="1"/>
</dbReference>
<dbReference type="Proteomes" id="UP000261620">
    <property type="component" value="Unplaced"/>
</dbReference>